<comment type="caution">
    <text evidence="1">The sequence shown here is derived from an EMBL/GenBank/DDBJ whole genome shotgun (WGS) entry which is preliminary data.</text>
</comment>
<dbReference type="Proteomes" id="UP000285780">
    <property type="component" value="Unassembled WGS sequence"/>
</dbReference>
<name>A0A420E2M6_9FLAO</name>
<dbReference type="EMBL" id="RAQM01000007">
    <property type="protein sequence ID" value="RKF04127.1"/>
    <property type="molecule type" value="Genomic_DNA"/>
</dbReference>
<evidence type="ECO:0000313" key="2">
    <source>
        <dbReference type="Proteomes" id="UP000285780"/>
    </source>
</evidence>
<protein>
    <submittedName>
        <fullName evidence="1">Uncharacterized protein</fullName>
    </submittedName>
</protein>
<reference evidence="1 2" key="1">
    <citation type="submission" date="2018-09" db="EMBL/GenBank/DDBJ databases">
        <title>Genomic Encyclopedia of Archaeal and Bacterial Type Strains, Phase II (KMG-II): from individual species to whole genera.</title>
        <authorList>
            <person name="Goeker M."/>
        </authorList>
    </citation>
    <scope>NUCLEOTIDE SEQUENCE [LARGE SCALE GENOMIC DNA]</scope>
    <source>
        <strain evidence="1 2">DSM 16505</strain>
    </source>
</reference>
<keyword evidence="2" id="KW-1185">Reference proteome</keyword>
<accession>A0A420E2M6</accession>
<dbReference type="AlphaFoldDB" id="A0A420E2M6"/>
<proteinExistence type="predicted"/>
<organism evidence="1 2">
    <name type="scientific">Tenacibaculum lutimaris</name>
    <dbReference type="NCBI Taxonomy" id="285258"/>
    <lineage>
        <taxon>Bacteria</taxon>
        <taxon>Pseudomonadati</taxon>
        <taxon>Bacteroidota</taxon>
        <taxon>Flavobacteriia</taxon>
        <taxon>Flavobacteriales</taxon>
        <taxon>Flavobacteriaceae</taxon>
        <taxon>Tenacibaculum</taxon>
    </lineage>
</organism>
<evidence type="ECO:0000313" key="1">
    <source>
        <dbReference type="EMBL" id="RKF04127.1"/>
    </source>
</evidence>
<sequence>MKNIVFIICLLIASFNTYSQQVEFENEFGQENVKILNSLLKDFETNTLKKEYPNVALENAYKEFLEAIVEENYSVLEKSRGSFKENNFKLHIYIVFQILLGLKKGCLLQKKKDF</sequence>
<dbReference type="RefSeq" id="WP_120186149.1">
    <property type="nucleotide sequence ID" value="NZ_RAQM01000007.1"/>
</dbReference>
<gene>
    <name evidence="1" type="ORF">C8N26_0788</name>
</gene>